<protein>
    <submittedName>
        <fullName evidence="1">SseB family protein</fullName>
    </submittedName>
</protein>
<comment type="caution">
    <text evidence="1">The sequence shown here is derived from an EMBL/GenBank/DDBJ whole genome shotgun (WGS) entry which is preliminary data.</text>
</comment>
<organism evidence="1 2">
    <name type="scientific">Ruminococcus hominis</name>
    <dbReference type="NCBI Taxonomy" id="2763065"/>
    <lineage>
        <taxon>Bacteria</taxon>
        <taxon>Bacillati</taxon>
        <taxon>Bacillota</taxon>
        <taxon>Clostridia</taxon>
        <taxon>Eubacteriales</taxon>
        <taxon>Oscillospiraceae</taxon>
        <taxon>Ruminococcus</taxon>
    </lineage>
</organism>
<keyword evidence="2" id="KW-1185">Reference proteome</keyword>
<proteinExistence type="predicted"/>
<reference evidence="1 2" key="1">
    <citation type="submission" date="2020-08" db="EMBL/GenBank/DDBJ databases">
        <title>Genome public.</title>
        <authorList>
            <person name="Liu C."/>
            <person name="Sun Q."/>
        </authorList>
    </citation>
    <scope>NUCLEOTIDE SEQUENCE [LARGE SCALE GENOMIC DNA]</scope>
    <source>
        <strain evidence="1 2">NSJ-13</strain>
    </source>
</reference>
<name>A0ABR7GB03_9FIRM</name>
<sequence>MDNEKEVLGKLRNSEAIYVPMSECTKMPFVLCDEETFDDEILVFFDEEHAKEECKKLMEQKNPLHIIKLDHKFLLSFYSSLLPMGINAIVVEKGTEQEMIIQLSSLITRKNGSEDAQGRPIVENPELQLTALYFMQQLRKTEDLQMTEELKEIQEEMLAHYVKGTYIVAYQEEQGVAILRQKDGKVLQPLFTDIQEYLKFQNSQKDVKFKTAVIEAKDLSKILAKETTGVVVNPYSINLQLQVNRKNEEK</sequence>
<accession>A0ABR7GB03</accession>
<gene>
    <name evidence="1" type="ORF">H8S40_13915</name>
</gene>
<dbReference type="EMBL" id="JACOPE010000001">
    <property type="protein sequence ID" value="MBC5684614.1"/>
    <property type="molecule type" value="Genomic_DNA"/>
</dbReference>
<dbReference type="RefSeq" id="WP_022076007.1">
    <property type="nucleotide sequence ID" value="NZ_JACOPE010000001.1"/>
</dbReference>
<dbReference type="Proteomes" id="UP000631576">
    <property type="component" value="Unassembled WGS sequence"/>
</dbReference>
<evidence type="ECO:0000313" key="2">
    <source>
        <dbReference type="Proteomes" id="UP000631576"/>
    </source>
</evidence>
<evidence type="ECO:0000313" key="1">
    <source>
        <dbReference type="EMBL" id="MBC5684614.1"/>
    </source>
</evidence>